<reference evidence="3" key="1">
    <citation type="submission" date="2014-06" db="EMBL/GenBank/DDBJ databases">
        <authorList>
            <person name="Aslett M."/>
            <person name="De Silva N."/>
        </authorList>
    </citation>
    <scope>NUCLEOTIDE SEQUENCE [LARGE SCALE GENOMIC DNA]</scope>
    <source>
        <strain evidence="3">Bond</strain>
    </source>
</reference>
<dbReference type="KEGG" id="bbig:BBBOND_0210180"/>
<dbReference type="AlphaFoldDB" id="A0A061DD15"/>
<dbReference type="Proteomes" id="UP000033188">
    <property type="component" value="Chromosome 2"/>
</dbReference>
<feature type="chain" id="PRO_5001600806" evidence="1">
    <location>
        <begin position="25"/>
        <end position="117"/>
    </location>
</feature>
<evidence type="ECO:0000313" key="3">
    <source>
        <dbReference type="Proteomes" id="UP000033188"/>
    </source>
</evidence>
<keyword evidence="3" id="KW-1185">Reference proteome</keyword>
<keyword evidence="1" id="KW-0732">Signal</keyword>
<gene>
    <name evidence="2" type="ORF">BBBOND_0210180</name>
</gene>
<evidence type="ECO:0000313" key="2">
    <source>
        <dbReference type="EMBL" id="CDR95865.1"/>
    </source>
</evidence>
<proteinExistence type="predicted"/>
<accession>A0A061DD15</accession>
<dbReference type="OMA" id="WMIRILK"/>
<organism evidence="2 3">
    <name type="scientific">Babesia bigemina</name>
    <dbReference type="NCBI Taxonomy" id="5866"/>
    <lineage>
        <taxon>Eukaryota</taxon>
        <taxon>Sar</taxon>
        <taxon>Alveolata</taxon>
        <taxon>Apicomplexa</taxon>
        <taxon>Aconoidasida</taxon>
        <taxon>Piroplasmida</taxon>
        <taxon>Babesiidae</taxon>
        <taxon>Babesia</taxon>
    </lineage>
</organism>
<feature type="signal peptide" evidence="1">
    <location>
        <begin position="1"/>
        <end position="24"/>
    </location>
</feature>
<sequence>MVYFFSRSVLLVVVVSLVGRVGLALKEKATAKSRNAFLDFFKLTGDVVPSTYPVLKFNQSANNDSTFAALRRRELQELQDEAARLLPLQRRNFEGISDTLFRQSRSVDELATAMERQ</sequence>
<dbReference type="VEuPathDB" id="PiroplasmaDB:BBBOND_0210180"/>
<evidence type="ECO:0000256" key="1">
    <source>
        <dbReference type="SAM" id="SignalP"/>
    </source>
</evidence>
<protein>
    <submittedName>
        <fullName evidence="2">Membrane protein, putative</fullName>
    </submittedName>
</protein>
<dbReference type="RefSeq" id="XP_012768051.1">
    <property type="nucleotide sequence ID" value="XM_012912597.1"/>
</dbReference>
<dbReference type="GeneID" id="24564406"/>
<dbReference type="OrthoDB" id="248120at2759"/>
<name>A0A061DD15_BABBI</name>
<dbReference type="EMBL" id="LK391708">
    <property type="protein sequence ID" value="CDR95865.1"/>
    <property type="molecule type" value="Genomic_DNA"/>
</dbReference>